<reference evidence="1" key="1">
    <citation type="submission" date="2022-07" db="EMBL/GenBank/DDBJ databases">
        <title>Evaluation of T. orientalis genome assembly methods using nanopore sequencing and analysis of variation between genomes.</title>
        <authorList>
            <person name="Yam J."/>
            <person name="Micallef M.L."/>
            <person name="Liu M."/>
            <person name="Djordjevic S.P."/>
            <person name="Bogema D.R."/>
            <person name="Jenkins C."/>
        </authorList>
    </citation>
    <scope>NUCLEOTIDE SEQUENCE</scope>
    <source>
        <strain evidence="1">Fish Creek</strain>
    </source>
</reference>
<organism evidence="1 2">
    <name type="scientific">Theileria orientalis</name>
    <dbReference type="NCBI Taxonomy" id="68886"/>
    <lineage>
        <taxon>Eukaryota</taxon>
        <taxon>Sar</taxon>
        <taxon>Alveolata</taxon>
        <taxon>Apicomplexa</taxon>
        <taxon>Aconoidasida</taxon>
        <taxon>Piroplasmida</taxon>
        <taxon>Theileriidae</taxon>
        <taxon>Theileria</taxon>
    </lineage>
</organism>
<proteinExistence type="predicted"/>
<dbReference type="EMBL" id="CP056065">
    <property type="protein sequence ID" value="UVC54036.1"/>
    <property type="molecule type" value="Genomic_DNA"/>
</dbReference>
<dbReference type="AlphaFoldDB" id="A0A976XK77"/>
<accession>A0A976XK77</accession>
<gene>
    <name evidence="1" type="ORF">MACJ_003364</name>
</gene>
<protein>
    <submittedName>
        <fullName evidence="1">Uncharacterized protein</fullName>
    </submittedName>
</protein>
<evidence type="ECO:0000313" key="2">
    <source>
        <dbReference type="Proteomes" id="UP000244803"/>
    </source>
</evidence>
<evidence type="ECO:0000313" key="1">
    <source>
        <dbReference type="EMBL" id="UVC54036.1"/>
    </source>
</evidence>
<name>A0A976XK77_THEOR</name>
<dbReference type="Proteomes" id="UP000244803">
    <property type="component" value="Chromosome 1"/>
</dbReference>
<sequence>MVKSTNVYLHDTYMYIIETKSSINSLYAQDRKRK</sequence>